<dbReference type="Proteomes" id="UP000654482">
    <property type="component" value="Unassembled WGS sequence"/>
</dbReference>
<dbReference type="EMBL" id="JADEWZ010000067">
    <property type="protein sequence ID" value="MBE9118913.1"/>
    <property type="molecule type" value="Genomic_DNA"/>
</dbReference>
<dbReference type="GO" id="GO:0015288">
    <property type="term" value="F:porin activity"/>
    <property type="evidence" value="ECO:0007669"/>
    <property type="project" value="InterPro"/>
</dbReference>
<dbReference type="InterPro" id="IPR047684">
    <property type="entry name" value="Por_som-like"/>
</dbReference>
<feature type="coiled-coil region" evidence="3">
    <location>
        <begin position="141"/>
        <end position="168"/>
    </location>
</feature>
<dbReference type="PANTHER" id="PTHR43308">
    <property type="entry name" value="OUTER MEMBRANE PROTEIN ALPHA-RELATED"/>
    <property type="match status" value="1"/>
</dbReference>
<gene>
    <name evidence="5" type="ORF">IQ249_23780</name>
</gene>
<feature type="domain" description="SLH" evidence="4">
    <location>
        <begin position="67"/>
        <end position="131"/>
    </location>
</feature>
<dbReference type="AlphaFoldDB" id="A0A8J7E0K9"/>
<dbReference type="GO" id="GO:0016020">
    <property type="term" value="C:membrane"/>
    <property type="evidence" value="ECO:0007669"/>
    <property type="project" value="InterPro"/>
</dbReference>
<dbReference type="PROSITE" id="PS51272">
    <property type="entry name" value="SLH"/>
    <property type="match status" value="1"/>
</dbReference>
<keyword evidence="6" id="KW-1185">Reference proteome</keyword>
<evidence type="ECO:0000256" key="3">
    <source>
        <dbReference type="SAM" id="Coils"/>
    </source>
</evidence>
<dbReference type="InterPro" id="IPR007049">
    <property type="entry name" value="Carb-sel_porin_OprB"/>
</dbReference>
<evidence type="ECO:0000313" key="5">
    <source>
        <dbReference type="EMBL" id="MBE9118913.1"/>
    </source>
</evidence>
<dbReference type="InterPro" id="IPR051465">
    <property type="entry name" value="Cell_Envelope_Struct_Comp"/>
</dbReference>
<dbReference type="Pfam" id="PF00395">
    <property type="entry name" value="SLH"/>
    <property type="match status" value="1"/>
</dbReference>
<dbReference type="InterPro" id="IPR038673">
    <property type="entry name" value="OprB_sf"/>
</dbReference>
<sequence>MYLAKTSWISILKFPAIAGALLLLPNLPLRAESVEFETPTVTSESLEQIERYSNEEYNNSIGQGVEGASKFRDVSPSDWAYQALNDLIIRYDCLVGYPDGTFRGNRALSRYEFAAGLNACLNQIERLIAAATADFVTREDLETLRRLMQEFETELASLGTRVDSLEARTAFLEDHQFSTTTKLKGEVIFSLSDAWGGQTDNVQTVFQNRTRLNFLTSFTGKDQLQVRLQAGNVAPLLPGGNIIFDDGTSATQEGRFTYDGPVGNNVVLDILRYRFPIGNKINVQIIANNGLHHYYVDTVNPYFEGLAGGSNAISRFAERNPIYRIGPFGAGAAIAIKPIDKLRLDFGYISNEAEDAGPGAGLFNGNYSAIAQAVYGDRFKVGLTYVHAYDGTMASDFPSRFVLGGTGTIFANLAPAALASITGLPAATMNTPVASNSYGIETSLQITPNIIFNGWVGLTNARLIGLGDANIWNFAGGLALPDLGKEGNLGGVFFGAAPTLRGLRTPGNRNFSRDFAYHFEAFYRHQIHKNISITPGVIWLLNPNQNSNNSDAVIGTLRTTFTF</sequence>
<proteinExistence type="inferred from homology"/>
<dbReference type="InterPro" id="IPR001119">
    <property type="entry name" value="SLH_dom"/>
</dbReference>
<evidence type="ECO:0000259" key="4">
    <source>
        <dbReference type="PROSITE" id="PS51272"/>
    </source>
</evidence>
<dbReference type="PANTHER" id="PTHR43308:SF1">
    <property type="entry name" value="OUTER MEMBRANE PROTEIN ALPHA"/>
    <property type="match status" value="1"/>
</dbReference>
<name>A0A8J7E0K9_9CYAN</name>
<dbReference type="Pfam" id="PF04966">
    <property type="entry name" value="OprB"/>
    <property type="match status" value="1"/>
</dbReference>
<dbReference type="GO" id="GO:0008643">
    <property type="term" value="P:carbohydrate transport"/>
    <property type="evidence" value="ECO:0007669"/>
    <property type="project" value="InterPro"/>
</dbReference>
<keyword evidence="3" id="KW-0175">Coiled coil</keyword>
<evidence type="ECO:0000256" key="1">
    <source>
        <dbReference type="ARBA" id="ARBA00008769"/>
    </source>
</evidence>
<accession>A0A8J7E0K9</accession>
<comment type="similarity">
    <text evidence="1 2">Belongs to the OprB family.</text>
</comment>
<evidence type="ECO:0000313" key="6">
    <source>
        <dbReference type="Proteomes" id="UP000654482"/>
    </source>
</evidence>
<dbReference type="NCBIfam" id="NF033921">
    <property type="entry name" value="por_somb"/>
    <property type="match status" value="1"/>
</dbReference>
<evidence type="ECO:0000256" key="2">
    <source>
        <dbReference type="RuleBase" id="RU363072"/>
    </source>
</evidence>
<reference evidence="5" key="1">
    <citation type="submission" date="2020-10" db="EMBL/GenBank/DDBJ databases">
        <authorList>
            <person name="Castelo-Branco R."/>
            <person name="Eusebio N."/>
            <person name="Adriana R."/>
            <person name="Vieira A."/>
            <person name="Brugerolle De Fraissinette N."/>
            <person name="Rezende De Castro R."/>
            <person name="Schneider M.P."/>
            <person name="Vasconcelos V."/>
            <person name="Leao P.N."/>
        </authorList>
    </citation>
    <scope>NUCLEOTIDE SEQUENCE</scope>
    <source>
        <strain evidence="5">LEGE 07157</strain>
    </source>
</reference>
<protein>
    <submittedName>
        <fullName evidence="5">Carbohydrate porin</fullName>
    </submittedName>
</protein>
<organism evidence="5 6">
    <name type="scientific">Lusitaniella coriacea LEGE 07157</name>
    <dbReference type="NCBI Taxonomy" id="945747"/>
    <lineage>
        <taxon>Bacteria</taxon>
        <taxon>Bacillati</taxon>
        <taxon>Cyanobacteriota</taxon>
        <taxon>Cyanophyceae</taxon>
        <taxon>Spirulinales</taxon>
        <taxon>Lusitaniellaceae</taxon>
        <taxon>Lusitaniella</taxon>
    </lineage>
</organism>
<comment type="caution">
    <text evidence="5">The sequence shown here is derived from an EMBL/GenBank/DDBJ whole genome shotgun (WGS) entry which is preliminary data.</text>
</comment>
<dbReference type="RefSeq" id="WP_194032009.1">
    <property type="nucleotide sequence ID" value="NZ_JADEWZ010000067.1"/>
</dbReference>
<dbReference type="Gene3D" id="2.40.160.180">
    <property type="entry name" value="Carbohydrate-selective porin OprB"/>
    <property type="match status" value="1"/>
</dbReference>